<feature type="compositionally biased region" description="Polar residues" evidence="7">
    <location>
        <begin position="104"/>
        <end position="124"/>
    </location>
</feature>
<dbReference type="GO" id="GO:0005737">
    <property type="term" value="C:cytoplasm"/>
    <property type="evidence" value="ECO:0007669"/>
    <property type="project" value="UniProtKB-SubCell"/>
</dbReference>
<dbReference type="AlphaFoldDB" id="A0A3R9ZXG5"/>
<sequence length="135" mass="15486">MSNFNYTAKDILQKEFPSKLRGYDQVEVDKFLDGVIKDYETYNREILALKEENRRLISKVDQLAKSQATLSRVKQEQPKNTAVTNFDILKRLSNLEKHVFGSKINGNMTQSNSSSADRSFSVNGTDDELDKTKLF</sequence>
<accession>A0A3R9ZXG5</accession>
<evidence type="ECO:0000256" key="3">
    <source>
        <dbReference type="ARBA" id="ARBA00022960"/>
    </source>
</evidence>
<feature type="region of interest" description="Disordered" evidence="7">
    <location>
        <begin position="104"/>
        <end position="135"/>
    </location>
</feature>
<dbReference type="NCBIfam" id="TIGR03544">
    <property type="entry name" value="DivI1A_domain"/>
    <property type="match status" value="1"/>
</dbReference>
<evidence type="ECO:0000256" key="4">
    <source>
        <dbReference type="ARBA" id="ARBA00023054"/>
    </source>
</evidence>
<keyword evidence="3 6" id="KW-0133">Cell shape</keyword>
<proteinExistence type="inferred from homology"/>
<evidence type="ECO:0000313" key="8">
    <source>
        <dbReference type="EMBL" id="RST90004.1"/>
    </source>
</evidence>
<evidence type="ECO:0000256" key="5">
    <source>
        <dbReference type="ARBA" id="ARBA00023306"/>
    </source>
</evidence>
<reference evidence="8 9" key="1">
    <citation type="submission" date="2018-03" db="EMBL/GenBank/DDBJ databases">
        <authorList>
            <person name="Gulvik C.A."/>
        </authorList>
    </citation>
    <scope>NUCLEOTIDE SEQUENCE [LARGE SCALE GENOMIC DNA]</scope>
    <source>
        <strain evidence="8 9">JCM 31581</strain>
    </source>
</reference>
<dbReference type="Gene3D" id="6.10.250.660">
    <property type="match status" value="1"/>
</dbReference>
<organism evidence="8 9">
    <name type="scientific">Vagococcus humatus</name>
    <dbReference type="NCBI Taxonomy" id="1889241"/>
    <lineage>
        <taxon>Bacteria</taxon>
        <taxon>Bacillati</taxon>
        <taxon>Bacillota</taxon>
        <taxon>Bacilli</taxon>
        <taxon>Lactobacillales</taxon>
        <taxon>Enterococcaceae</taxon>
        <taxon>Vagococcus</taxon>
    </lineage>
</organism>
<comment type="subcellular location">
    <subcellularLocation>
        <location evidence="6">Cytoplasm</location>
    </subcellularLocation>
    <text evidence="6">Shuttles between the lateral wall and the division site in a cell cycle-dependent manner.</text>
</comment>
<feature type="coiled-coil region" evidence="6">
    <location>
        <begin position="32"/>
        <end position="66"/>
    </location>
</feature>
<dbReference type="RefSeq" id="WP_125942619.1">
    <property type="nucleotide sequence ID" value="NZ_PXZH01000001.1"/>
</dbReference>
<dbReference type="Proteomes" id="UP000277864">
    <property type="component" value="Unassembled WGS sequence"/>
</dbReference>
<dbReference type="InterPro" id="IPR019933">
    <property type="entry name" value="DivIVA_domain"/>
</dbReference>
<protein>
    <recommendedName>
        <fullName evidence="6">Cell cycle protein GpsB</fullName>
    </recommendedName>
    <alternativeName>
        <fullName evidence="6">Guiding PBP1-shuttling protein</fullName>
    </alternativeName>
</protein>
<dbReference type="PANTHER" id="PTHR35794">
    <property type="entry name" value="CELL DIVISION PROTEIN DIVIVA"/>
    <property type="match status" value="1"/>
</dbReference>
<keyword evidence="1 6" id="KW-0963">Cytoplasm</keyword>
<comment type="function">
    <text evidence="6">Divisome component that associates with the complex late in its assembly, after the Z-ring is formed, and is dependent on DivIC and PBP2B for its recruitment to the divisome. Together with EzrA, is a key component of the system that regulates PBP1 localization during cell cycle progression. Its main role could be the removal of PBP1 from the cell pole after pole maturation is completed. Also contributes to the recruitment of PBP1 to the division complex. Not essential for septum formation.</text>
</comment>
<dbReference type="GO" id="GO:0051301">
    <property type="term" value="P:cell division"/>
    <property type="evidence" value="ECO:0007669"/>
    <property type="project" value="UniProtKB-UniRule"/>
</dbReference>
<dbReference type="NCBIfam" id="NF010725">
    <property type="entry name" value="PRK14127.1"/>
    <property type="match status" value="1"/>
</dbReference>
<evidence type="ECO:0000256" key="1">
    <source>
        <dbReference type="ARBA" id="ARBA00022490"/>
    </source>
</evidence>
<dbReference type="OrthoDB" id="389699at2"/>
<dbReference type="GO" id="GO:0008360">
    <property type="term" value="P:regulation of cell shape"/>
    <property type="evidence" value="ECO:0007669"/>
    <property type="project" value="UniProtKB-UniRule"/>
</dbReference>
<evidence type="ECO:0000256" key="2">
    <source>
        <dbReference type="ARBA" id="ARBA00022618"/>
    </source>
</evidence>
<dbReference type="Pfam" id="PF05103">
    <property type="entry name" value="DivIVA"/>
    <property type="match status" value="1"/>
</dbReference>
<comment type="caution">
    <text evidence="8">The sequence shown here is derived from an EMBL/GenBank/DDBJ whole genome shotgun (WGS) entry which is preliminary data.</text>
</comment>
<name>A0A3R9ZXG5_9ENTE</name>
<comment type="similarity">
    <text evidence="6">Belongs to the GpsB family.</text>
</comment>
<dbReference type="HAMAP" id="MF_02011">
    <property type="entry name" value="GpsB"/>
    <property type="match status" value="1"/>
</dbReference>
<evidence type="ECO:0000256" key="7">
    <source>
        <dbReference type="SAM" id="MobiDB-lite"/>
    </source>
</evidence>
<gene>
    <name evidence="6 8" type="primary">gpsB</name>
    <name evidence="8" type="ORF">C7P63_02690</name>
</gene>
<keyword evidence="4 6" id="KW-0175">Coiled coil</keyword>
<dbReference type="EMBL" id="PXZH01000001">
    <property type="protein sequence ID" value="RST90004.1"/>
    <property type="molecule type" value="Genomic_DNA"/>
</dbReference>
<dbReference type="PANTHER" id="PTHR35794:SF1">
    <property type="entry name" value="CELL CYCLE PROTEIN GPSB"/>
    <property type="match status" value="1"/>
</dbReference>
<keyword evidence="5 6" id="KW-0131">Cell cycle</keyword>
<keyword evidence="9" id="KW-1185">Reference proteome</keyword>
<dbReference type="InterPro" id="IPR011229">
    <property type="entry name" value="Cell_cycle_GpsB"/>
</dbReference>
<evidence type="ECO:0000256" key="6">
    <source>
        <dbReference type="HAMAP-Rule" id="MF_02011"/>
    </source>
</evidence>
<keyword evidence="2 6" id="KW-0132">Cell division</keyword>
<evidence type="ECO:0000313" key="9">
    <source>
        <dbReference type="Proteomes" id="UP000277864"/>
    </source>
</evidence>
<comment type="subunit">
    <text evidence="6">Forms polymers through the coiled coil domains. Interacts with PBP1, MreC and EzrA.</text>
</comment>
<dbReference type="InterPro" id="IPR007793">
    <property type="entry name" value="DivIVA_fam"/>
</dbReference>